<accession>A0A5C5PZU1</accession>
<evidence type="ECO:0000313" key="1">
    <source>
        <dbReference type="EMBL" id="TWR96332.1"/>
    </source>
</evidence>
<organism evidence="1 2">
    <name type="scientific">Pseudomonas saxonica</name>
    <dbReference type="NCBI Taxonomy" id="2600598"/>
    <lineage>
        <taxon>Bacteria</taxon>
        <taxon>Pseudomonadati</taxon>
        <taxon>Pseudomonadota</taxon>
        <taxon>Gammaproteobacteria</taxon>
        <taxon>Pseudomonadales</taxon>
        <taxon>Pseudomonadaceae</taxon>
        <taxon>Pseudomonas</taxon>
    </lineage>
</organism>
<evidence type="ECO:0000313" key="2">
    <source>
        <dbReference type="Proteomes" id="UP000317901"/>
    </source>
</evidence>
<proteinExistence type="predicted"/>
<dbReference type="AlphaFoldDB" id="A0A5C5PZU1"/>
<sequence length="181" mass="19883">MKSDNKMTLVLTEAQMHYYQTTNVGQGTGEIVEIDWSEPFELIAEGNGIDSSESAENKYSPNQVLTNKQIDILTAPNSTWKGGVIAETIDFEGAQFALTLYEMEYLQALECKVDIGKAIVADLESPVDSIDFEGEFANQVFSAELISKVNEERDWTGGNVVAGTDFTGDETEFDSSEGELL</sequence>
<reference evidence="1 2" key="1">
    <citation type="submission" date="2019-06" db="EMBL/GenBank/DDBJ databases">
        <title>Pseudomonas bimorpha sp. nov. isolated from bovine raw milk and skim milk concentrate.</title>
        <authorList>
            <person name="Hofmann K."/>
            <person name="Huptas C."/>
            <person name="Doll E."/>
            <person name="Scherer S."/>
            <person name="Wenning M."/>
        </authorList>
    </citation>
    <scope>NUCLEOTIDE SEQUENCE [LARGE SCALE GENOMIC DNA]</scope>
    <source>
        <strain evidence="1 2">DSM 108990</strain>
    </source>
</reference>
<dbReference type="Proteomes" id="UP000317901">
    <property type="component" value="Unassembled WGS sequence"/>
</dbReference>
<protein>
    <submittedName>
        <fullName evidence="1">Uncharacterized protein</fullName>
    </submittedName>
</protein>
<name>A0A5C5PZU1_9PSED</name>
<gene>
    <name evidence="1" type="ORF">FJD37_08380</name>
</gene>
<comment type="caution">
    <text evidence="1">The sequence shown here is derived from an EMBL/GenBank/DDBJ whole genome shotgun (WGS) entry which is preliminary data.</text>
</comment>
<dbReference type="RefSeq" id="WP_146425881.1">
    <property type="nucleotide sequence ID" value="NZ_VFIP01000012.1"/>
</dbReference>
<dbReference type="EMBL" id="VFIP01000012">
    <property type="protein sequence ID" value="TWR96332.1"/>
    <property type="molecule type" value="Genomic_DNA"/>
</dbReference>